<dbReference type="SUPFAM" id="SSF53067">
    <property type="entry name" value="Actin-like ATPase domain"/>
    <property type="match status" value="2"/>
</dbReference>
<evidence type="ECO:0000259" key="5">
    <source>
        <dbReference type="Pfam" id="PF00370"/>
    </source>
</evidence>
<evidence type="ECO:0000256" key="1">
    <source>
        <dbReference type="ARBA" id="ARBA00009156"/>
    </source>
</evidence>
<dbReference type="KEGG" id="scac:106082183"/>
<dbReference type="PANTHER" id="PTHR10196">
    <property type="entry name" value="SUGAR KINASE"/>
    <property type="match status" value="1"/>
</dbReference>
<dbReference type="Gene3D" id="3.30.420.40">
    <property type="match status" value="2"/>
</dbReference>
<dbReference type="Proteomes" id="UP000095300">
    <property type="component" value="Unassembled WGS sequence"/>
</dbReference>
<evidence type="ECO:0000256" key="3">
    <source>
        <dbReference type="ARBA" id="ARBA00022777"/>
    </source>
</evidence>
<evidence type="ECO:0000313" key="8">
    <source>
        <dbReference type="Proteomes" id="UP000095300"/>
    </source>
</evidence>
<feature type="domain" description="Carbohydrate kinase FGGY C-terminal" evidence="6">
    <location>
        <begin position="302"/>
        <end position="496"/>
    </location>
</feature>
<organism evidence="7 8">
    <name type="scientific">Stomoxys calcitrans</name>
    <name type="common">Stable fly</name>
    <name type="synonym">Conops calcitrans</name>
    <dbReference type="NCBI Taxonomy" id="35570"/>
    <lineage>
        <taxon>Eukaryota</taxon>
        <taxon>Metazoa</taxon>
        <taxon>Ecdysozoa</taxon>
        <taxon>Arthropoda</taxon>
        <taxon>Hexapoda</taxon>
        <taxon>Insecta</taxon>
        <taxon>Pterygota</taxon>
        <taxon>Neoptera</taxon>
        <taxon>Endopterygota</taxon>
        <taxon>Diptera</taxon>
        <taxon>Brachycera</taxon>
        <taxon>Muscomorpha</taxon>
        <taxon>Muscoidea</taxon>
        <taxon>Muscidae</taxon>
        <taxon>Stomoxys</taxon>
    </lineage>
</organism>
<dbReference type="OrthoDB" id="1728974at2759"/>
<dbReference type="CDD" id="cd07776">
    <property type="entry name" value="ASKHA_NBD_FGGY_SpXK-like"/>
    <property type="match status" value="1"/>
</dbReference>
<dbReference type="VEuPathDB" id="VectorBase:SCAU003147"/>
<dbReference type="GO" id="GO:0005829">
    <property type="term" value="C:cytosol"/>
    <property type="evidence" value="ECO:0007669"/>
    <property type="project" value="TreeGrafter"/>
</dbReference>
<dbReference type="PANTHER" id="PTHR10196:SF57">
    <property type="entry name" value="XYLULOSE KINASE"/>
    <property type="match status" value="1"/>
</dbReference>
<dbReference type="InterPro" id="IPR042024">
    <property type="entry name" value="D-XK_euk"/>
</dbReference>
<comment type="similarity">
    <text evidence="1 4">Belongs to the FGGY kinase family.</text>
</comment>
<keyword evidence="2 4" id="KW-0808">Transferase</keyword>
<gene>
    <name evidence="7" type="primary">106082183</name>
</gene>
<dbReference type="GO" id="GO:0005997">
    <property type="term" value="P:xylulose metabolic process"/>
    <property type="evidence" value="ECO:0007669"/>
    <property type="project" value="UniProtKB-UniRule"/>
</dbReference>
<keyword evidence="4" id="KW-0547">Nucleotide-binding</keyword>
<dbReference type="GO" id="GO:0004856">
    <property type="term" value="F:D-xylulokinase activity"/>
    <property type="evidence" value="ECO:0007669"/>
    <property type="project" value="UniProtKB-UniRule"/>
</dbReference>
<reference evidence="7" key="1">
    <citation type="submission" date="2020-05" db="UniProtKB">
        <authorList>
            <consortium name="EnsemblMetazoa"/>
        </authorList>
    </citation>
    <scope>IDENTIFICATION</scope>
    <source>
        <strain evidence="7">USDA</strain>
    </source>
</reference>
<evidence type="ECO:0000259" key="6">
    <source>
        <dbReference type="Pfam" id="PF02782"/>
    </source>
</evidence>
<name>A0A1I8NYB0_STOCA</name>
<evidence type="ECO:0000313" key="7">
    <source>
        <dbReference type="EnsemblMetazoa" id="SCAU003147-PA"/>
    </source>
</evidence>
<keyword evidence="4" id="KW-0067">ATP-binding</keyword>
<keyword evidence="4" id="KW-0859">Xylose metabolism</keyword>
<dbReference type="EnsemblMetazoa" id="SCAU003147-RA">
    <property type="protein sequence ID" value="SCAU003147-PA"/>
    <property type="gene ID" value="SCAU003147"/>
</dbReference>
<dbReference type="EC" id="2.7.1.17" evidence="4"/>
<dbReference type="InterPro" id="IPR000577">
    <property type="entry name" value="Carb_kinase_FGGY"/>
</dbReference>
<comment type="function">
    <text evidence="4">Phosphorylates D-xylulose to produce D-xylulose 5-phosphate, a molecule that may play an important role in the regulation of glucose metabolism and lipogenesis.</text>
</comment>
<dbReference type="InterPro" id="IPR018484">
    <property type="entry name" value="FGGY_N"/>
</dbReference>
<dbReference type="InterPro" id="IPR043129">
    <property type="entry name" value="ATPase_NBD"/>
</dbReference>
<accession>A0A1I8NYB0</accession>
<dbReference type="GO" id="GO:0042732">
    <property type="term" value="P:D-xylose metabolic process"/>
    <property type="evidence" value="ECO:0007669"/>
    <property type="project" value="UniProtKB-UniRule"/>
</dbReference>
<keyword evidence="3 4" id="KW-0418">Kinase</keyword>
<dbReference type="STRING" id="35570.A0A1I8NYB0"/>
<dbReference type="PIRSF" id="PIRSF000538">
    <property type="entry name" value="GlpK"/>
    <property type="match status" value="1"/>
</dbReference>
<protein>
    <recommendedName>
        <fullName evidence="4">Xylulose kinase</fullName>
        <ecNumber evidence="4">2.7.1.17</ecNumber>
    </recommendedName>
</protein>
<sequence length="574" mass="63774">MKHEKAAEDERDKATYLGFDLSTQKLKAVQLNNKLEILVTAEVKFDSDLPEFRTTGGANAGARKNEYFVQPVMWVKAIDIVMDRLVMEGADLSTVVAIGGSAQQHGSLYWSRHGIDTLKNLDPDKFLHLQIDDSAFVLTRTPIWMDGSAENQCLEMETAIGGLTEMVSLTGSKCYPRFTGPQIRKVYQQRTHAYEDSKRISLVSSFLASMFLGEVAAIDYADASGMNLFDITSKSWSKACLNACAPDLEERLGEPVKTNSILGNVCDFFVQRFGMPETCKVAAFTGDNPSALSGMLVEKDWLVMSLGTSDTIMMNLEQPPQLEEGHVLCHPTEEDQYMGLLCFRNGSLVRDAFKRTEAQNSWQTFSSLLDSTPRGNYGNMALHFHTMEIIPNAKGVLRWNKTHTAASPDAAKGVSKFTSPEAEIRALIEGQFLHRRAVATDMGFHFGEETKIIATGGASVNKSILQVISDVFNAPVYIQKASEAALLGAAYRAKYAEYLDELSKNEDKTEASIEEVNNSSSSNNTSVLSYHDFILPYVPNHLERVCEPSKDSEDIYTPMLDRYRAMAYVLQQIK</sequence>
<feature type="domain" description="Carbohydrate kinase FGGY N-terminal" evidence="5">
    <location>
        <begin position="132"/>
        <end position="293"/>
    </location>
</feature>
<proteinExistence type="inferred from homology"/>
<dbReference type="FunFam" id="3.30.420.40:FF:000118">
    <property type="entry name" value="Xylulose kinase 2"/>
    <property type="match status" value="1"/>
</dbReference>
<evidence type="ECO:0000256" key="4">
    <source>
        <dbReference type="RuleBase" id="RU367058"/>
    </source>
</evidence>
<dbReference type="Pfam" id="PF00370">
    <property type="entry name" value="FGGY_N"/>
    <property type="match status" value="1"/>
</dbReference>
<comment type="catalytic activity">
    <reaction evidence="4">
        <text>D-xylulose + ATP = D-xylulose 5-phosphate + ADP + H(+)</text>
        <dbReference type="Rhea" id="RHEA:10964"/>
        <dbReference type="ChEBI" id="CHEBI:15378"/>
        <dbReference type="ChEBI" id="CHEBI:17140"/>
        <dbReference type="ChEBI" id="CHEBI:30616"/>
        <dbReference type="ChEBI" id="CHEBI:57737"/>
        <dbReference type="ChEBI" id="CHEBI:456216"/>
        <dbReference type="EC" id="2.7.1.17"/>
    </reaction>
</comment>
<evidence type="ECO:0000256" key="2">
    <source>
        <dbReference type="ARBA" id="ARBA00022679"/>
    </source>
</evidence>
<dbReference type="GO" id="GO:0005524">
    <property type="term" value="F:ATP binding"/>
    <property type="evidence" value="ECO:0007669"/>
    <property type="project" value="UniProtKB-KW"/>
</dbReference>
<keyword evidence="8" id="KW-1185">Reference proteome</keyword>
<keyword evidence="4" id="KW-0119">Carbohydrate metabolism</keyword>
<dbReference type="InterPro" id="IPR018485">
    <property type="entry name" value="FGGY_C"/>
</dbReference>
<dbReference type="AlphaFoldDB" id="A0A1I8NYB0"/>
<dbReference type="Pfam" id="PF02782">
    <property type="entry name" value="FGGY_C"/>
    <property type="match status" value="1"/>
</dbReference>